<dbReference type="Gene3D" id="1.20.1270.60">
    <property type="entry name" value="Arfaptin homology (AH) domain/BAR domain"/>
    <property type="match status" value="1"/>
</dbReference>
<dbReference type="InterPro" id="IPR027267">
    <property type="entry name" value="AH/BAR_dom_sf"/>
</dbReference>
<feature type="region of interest" description="Disordered" evidence="4">
    <location>
        <begin position="1"/>
        <end position="28"/>
    </location>
</feature>
<gene>
    <name evidence="5" type="ORF">SCF082_LOCUS25140</name>
</gene>
<keyword evidence="3" id="KW-0597">Phosphoprotein</keyword>
<dbReference type="EMBL" id="CAXAMM010018779">
    <property type="protein sequence ID" value="CAK9044176.1"/>
    <property type="molecule type" value="Genomic_DNA"/>
</dbReference>
<evidence type="ECO:0000256" key="2">
    <source>
        <dbReference type="ARBA" id="ARBA00022490"/>
    </source>
</evidence>
<keyword evidence="6" id="KW-1185">Reference proteome</keyword>
<feature type="compositionally biased region" description="Basic and acidic residues" evidence="4">
    <location>
        <begin position="353"/>
        <end position="362"/>
    </location>
</feature>
<dbReference type="SUPFAM" id="SSF103657">
    <property type="entry name" value="BAR/IMD domain-like"/>
    <property type="match status" value="1"/>
</dbReference>
<evidence type="ECO:0000256" key="1">
    <source>
        <dbReference type="ARBA" id="ARBA00004496"/>
    </source>
</evidence>
<evidence type="ECO:0000313" key="6">
    <source>
        <dbReference type="Proteomes" id="UP001642464"/>
    </source>
</evidence>
<evidence type="ECO:0000256" key="4">
    <source>
        <dbReference type="SAM" id="MobiDB-lite"/>
    </source>
</evidence>
<dbReference type="Proteomes" id="UP001642464">
    <property type="component" value="Unassembled WGS sequence"/>
</dbReference>
<organism evidence="5 6">
    <name type="scientific">Durusdinium trenchii</name>
    <dbReference type="NCBI Taxonomy" id="1381693"/>
    <lineage>
        <taxon>Eukaryota</taxon>
        <taxon>Sar</taxon>
        <taxon>Alveolata</taxon>
        <taxon>Dinophyceae</taxon>
        <taxon>Suessiales</taxon>
        <taxon>Symbiodiniaceae</taxon>
        <taxon>Durusdinium</taxon>
    </lineage>
</organism>
<feature type="region of interest" description="Disordered" evidence="4">
    <location>
        <begin position="350"/>
        <end position="369"/>
    </location>
</feature>
<comment type="caution">
    <text evidence="5">The sequence shown here is derived from an EMBL/GenBank/DDBJ whole genome shotgun (WGS) entry which is preliminary data.</text>
</comment>
<comment type="subcellular location">
    <subcellularLocation>
        <location evidence="1">Cytoplasm</location>
    </subcellularLocation>
</comment>
<evidence type="ECO:0000313" key="5">
    <source>
        <dbReference type="EMBL" id="CAK9044176.1"/>
    </source>
</evidence>
<protein>
    <recommendedName>
        <fullName evidence="7">F-BAR domain-containing protein</fullName>
    </recommendedName>
</protein>
<name>A0ABP0LY60_9DINO</name>
<accession>A0ABP0LY60</accession>
<proteinExistence type="predicted"/>
<evidence type="ECO:0000256" key="3">
    <source>
        <dbReference type="ARBA" id="ARBA00022553"/>
    </source>
</evidence>
<evidence type="ECO:0008006" key="7">
    <source>
        <dbReference type="Google" id="ProtNLM"/>
    </source>
</evidence>
<reference evidence="5 6" key="1">
    <citation type="submission" date="2024-02" db="EMBL/GenBank/DDBJ databases">
        <authorList>
            <person name="Chen Y."/>
            <person name="Shah S."/>
            <person name="Dougan E. K."/>
            <person name="Thang M."/>
            <person name="Chan C."/>
        </authorList>
    </citation>
    <scope>NUCLEOTIDE SEQUENCE [LARGE SCALE GENOMIC DNA]</scope>
</reference>
<sequence>MLELDEPAETGASSSNAGVPATSCPPEDQEAFQEYTGGTPLTFREHLWDRFEAIWGRRIGPSRKMLEGFICCMRERAQLERQYARGLLHSLAKLQQTTSEGAIPLPLEAVMSNLQHRAEQCAVLAEEIDQDVADTVERMLEQHAEVSRRMHLDGVSLMRHWHSANQGVDGAEERYLQACSAAELEAVQCAAFSALKPGEWKQLAERTIRASRQAVAAEKDFQKAFHKFNTSVDLQEKQMAAVLDAAQDMEEKRAMCLQDAVMKIAVFDTSWLRNVQYDIDSGVQALEDSDSLQDLQAFMQRNRSKVAFPLKKIWRPPWDANAASDSGFSQAADLTWRKSEELRPLVRSLLNRKGPDSNHSDENSGLPNEEEVRRLCDLLAAKASEPAGHEGVTGGCLARSAFCSAIRAELSLSFAPDAPVRSGEPPQAAELSEDAFEIAVSLFQAALDGADKDSDVWNGRDLLVLSKFLQLQDSRKDVLLRVYNHPLWSRVTFWEDLLLAGLAEAHFQLVLSRWASPSRRPVLLSNHFNLKEAPSYPEICEPSQPREEDAASAKREVQEVVMTPFLQRYMAYMVSLGINFEQARGSAVRTLRKHVELLGTSHEAYLQLITHEANAMPLAFGDEGKRATR</sequence>
<dbReference type="PANTHER" id="PTHR23065">
    <property type="entry name" value="PROLINE-SERINE-THREONINE PHOSPHATASE INTERACTING PROTEIN 1"/>
    <property type="match status" value="1"/>
</dbReference>
<keyword evidence="2" id="KW-0963">Cytoplasm</keyword>
<dbReference type="PANTHER" id="PTHR23065:SF7">
    <property type="entry name" value="NOSTRIN, ISOFORM H"/>
    <property type="match status" value="1"/>
</dbReference>